<feature type="binding site" evidence="9">
    <location>
        <begin position="299"/>
        <end position="302"/>
    </location>
    <ligand>
        <name>NAD(+)</name>
        <dbReference type="ChEBI" id="CHEBI:57540"/>
    </ligand>
</feature>
<feature type="domain" description="Alanine dehydrogenase/pyridine nucleotide transhydrogenase NAD(H)-binding" evidence="11">
    <location>
        <begin position="149"/>
        <end position="298"/>
    </location>
</feature>
<feature type="binding site" evidence="9">
    <location>
        <begin position="267"/>
        <end position="270"/>
    </location>
    <ligand>
        <name>NAD(+)</name>
        <dbReference type="ChEBI" id="CHEBI:57540"/>
    </ligand>
</feature>
<evidence type="ECO:0000259" key="12">
    <source>
        <dbReference type="SMART" id="SM01003"/>
    </source>
</evidence>
<feature type="active site" description="Proton donor/acceptor" evidence="7">
    <location>
        <position position="96"/>
    </location>
</feature>
<evidence type="ECO:0000256" key="2">
    <source>
        <dbReference type="ARBA" id="ARBA00005689"/>
    </source>
</evidence>
<dbReference type="SMART" id="SM01003">
    <property type="entry name" value="AlaDh_PNT_N"/>
    <property type="match status" value="1"/>
</dbReference>
<dbReference type="SMART" id="SM01002">
    <property type="entry name" value="AlaDh_PNT_C"/>
    <property type="match status" value="1"/>
</dbReference>
<evidence type="ECO:0000256" key="1">
    <source>
        <dbReference type="ARBA" id="ARBA00005206"/>
    </source>
</evidence>
<evidence type="ECO:0000313" key="14">
    <source>
        <dbReference type="Proteomes" id="UP000308230"/>
    </source>
</evidence>
<feature type="binding site" evidence="8">
    <location>
        <position position="15"/>
    </location>
    <ligand>
        <name>substrate</name>
    </ligand>
</feature>
<comment type="caution">
    <text evidence="13">The sequence shown here is derived from an EMBL/GenBank/DDBJ whole genome shotgun (WGS) entry which is preliminary data.</text>
</comment>
<evidence type="ECO:0000256" key="8">
    <source>
        <dbReference type="PIRSR" id="PIRSR000183-2"/>
    </source>
</evidence>
<dbReference type="InterPro" id="IPR036291">
    <property type="entry name" value="NAD(P)-bd_dom_sf"/>
</dbReference>
<dbReference type="SUPFAM" id="SSF51735">
    <property type="entry name" value="NAD(P)-binding Rossmann-fold domains"/>
    <property type="match status" value="1"/>
</dbReference>
<feature type="binding site" evidence="8">
    <location>
        <position position="75"/>
    </location>
    <ligand>
        <name>substrate</name>
    </ligand>
</feature>
<dbReference type="AlphaFoldDB" id="A0A5R9FGE8"/>
<keyword evidence="4 6" id="KW-0560">Oxidoreductase</keyword>
<gene>
    <name evidence="13" type="primary">ald</name>
    <name evidence="13" type="ORF">FCL54_03700</name>
</gene>
<comment type="pathway">
    <text evidence="1">Amino-acid degradation; L-alanine degradation via dehydrogenase pathway; NH(3) and pyruvate from L-alanine: step 1/1.</text>
</comment>
<dbReference type="FunFam" id="3.40.50.720:FF:000049">
    <property type="entry name" value="Alanine dehydrogenase"/>
    <property type="match status" value="1"/>
</dbReference>
<dbReference type="GO" id="GO:0046872">
    <property type="term" value="F:metal ion binding"/>
    <property type="evidence" value="ECO:0007669"/>
    <property type="project" value="UniProtKB-KW"/>
</dbReference>
<accession>A0A5R9FGE8</accession>
<organism evidence="13 14">
    <name type="scientific">Exobacillus caeni</name>
    <dbReference type="NCBI Taxonomy" id="2574798"/>
    <lineage>
        <taxon>Bacteria</taxon>
        <taxon>Bacillati</taxon>
        <taxon>Bacillota</taxon>
        <taxon>Bacilli</taxon>
        <taxon>Bacillales</taxon>
        <taxon>Guptibacillaceae</taxon>
        <taxon>Exobacillus</taxon>
    </lineage>
</organism>
<dbReference type="GO" id="GO:0005886">
    <property type="term" value="C:plasma membrane"/>
    <property type="evidence" value="ECO:0007669"/>
    <property type="project" value="TreeGrafter"/>
</dbReference>
<evidence type="ECO:0000256" key="3">
    <source>
        <dbReference type="ARBA" id="ARBA00012897"/>
    </source>
</evidence>
<keyword evidence="10" id="KW-0460">Magnesium</keyword>
<dbReference type="Pfam" id="PF05222">
    <property type="entry name" value="AlaDh_PNT_N"/>
    <property type="match status" value="1"/>
</dbReference>
<feature type="binding site" evidence="9">
    <location>
        <position position="280"/>
    </location>
    <ligand>
        <name>NAD(+)</name>
        <dbReference type="ChEBI" id="CHEBI:57540"/>
    </ligand>
</feature>
<name>A0A5R9FGE8_9BACL</name>
<evidence type="ECO:0000256" key="5">
    <source>
        <dbReference type="ARBA" id="ARBA00023027"/>
    </source>
</evidence>
<feature type="active site" description="Proton donor/acceptor" evidence="7">
    <location>
        <position position="270"/>
    </location>
</feature>
<keyword evidence="9" id="KW-0547">Nucleotide-binding</keyword>
<evidence type="ECO:0000259" key="11">
    <source>
        <dbReference type="SMART" id="SM01002"/>
    </source>
</evidence>
<dbReference type="NCBIfam" id="TIGR00518">
    <property type="entry name" value="alaDH"/>
    <property type="match status" value="1"/>
</dbReference>
<keyword evidence="14" id="KW-1185">Reference proteome</keyword>
<feature type="binding site" evidence="10">
    <location>
        <position position="324"/>
    </location>
    <ligand>
        <name>Mg(2+)</name>
        <dbReference type="ChEBI" id="CHEBI:18420"/>
    </ligand>
</feature>
<evidence type="ECO:0000256" key="9">
    <source>
        <dbReference type="PIRSR" id="PIRSR000183-3"/>
    </source>
</evidence>
<dbReference type="EC" id="1.4.1.1" evidence="3 6"/>
<dbReference type="GO" id="GO:0000286">
    <property type="term" value="F:alanine dehydrogenase activity"/>
    <property type="evidence" value="ECO:0007669"/>
    <property type="project" value="UniProtKB-UniRule"/>
</dbReference>
<dbReference type="InterPro" id="IPR007698">
    <property type="entry name" value="AlaDH/PNT_NAD(H)-bd"/>
</dbReference>
<feature type="binding site" evidence="9">
    <location>
        <position position="220"/>
    </location>
    <ligand>
        <name>NAD(+)</name>
        <dbReference type="ChEBI" id="CHEBI:57540"/>
    </ligand>
</feature>
<sequence length="367" mass="39348">MIIGVPKEIKNNENRIAITPAGVQALNSAGHTVLIETNAGTNSGFSDDSFRAVGAEVLSNRDELWQKANLILKVKEPLPEEYKYFREDLAIFTYLHLASAPELSEHLLKSKATAIAYETIQLDDGSLPLLTPMSEVAGRMAIQIGAHILEKRQGGRGLLLGGVPGVEPGHVVIVGGGIVGTNAATIALGLRAKVTILENNSKRIRELDNLFGGQVQVIMSNPYNIEKAVVNADLVIGAVLVPGARAPRLVTKEMVKQMRSGSVIIDVAIDQGGCIETIDRVTTHDEPTYTRYGVVHYGVANMPGAVPYTSTIALTNLTLPYILEIASKGIDRAMEENKFLAKGLNIQGGEIIHPSVASALKESLIYS</sequence>
<dbReference type="GO" id="GO:0042853">
    <property type="term" value="P:L-alanine catabolic process"/>
    <property type="evidence" value="ECO:0007669"/>
    <property type="project" value="InterPro"/>
</dbReference>
<comment type="similarity">
    <text evidence="2 6">Belongs to the AlaDH/PNT family.</text>
</comment>
<dbReference type="GO" id="GO:0000166">
    <property type="term" value="F:nucleotide binding"/>
    <property type="evidence" value="ECO:0007669"/>
    <property type="project" value="UniProtKB-KW"/>
</dbReference>
<keyword evidence="5 6" id="KW-0520">NAD</keyword>
<dbReference type="InterPro" id="IPR008141">
    <property type="entry name" value="Ala_DH"/>
</dbReference>
<dbReference type="SUPFAM" id="SSF52283">
    <property type="entry name" value="Formate/glycerate dehydrogenase catalytic domain-like"/>
    <property type="match status" value="1"/>
</dbReference>
<dbReference type="Proteomes" id="UP000308230">
    <property type="component" value="Unassembled WGS sequence"/>
</dbReference>
<feature type="binding site" evidence="9">
    <location>
        <begin position="239"/>
        <end position="240"/>
    </location>
    <ligand>
        <name>NAD(+)</name>
        <dbReference type="ChEBI" id="CHEBI:57540"/>
    </ligand>
</feature>
<evidence type="ECO:0000256" key="10">
    <source>
        <dbReference type="PIRSR" id="PIRSR000183-4"/>
    </source>
</evidence>
<dbReference type="RefSeq" id="WP_138123345.1">
    <property type="nucleotide sequence ID" value="NZ_SWLG01000002.1"/>
</dbReference>
<reference evidence="13 14" key="1">
    <citation type="submission" date="2019-04" db="EMBL/GenBank/DDBJ databases">
        <title>Bacillus caeni sp. nov., a bacterium isolated from mangrove sediment.</title>
        <authorList>
            <person name="Huang H."/>
            <person name="Mo K."/>
            <person name="Hu Y."/>
        </authorList>
    </citation>
    <scope>NUCLEOTIDE SEQUENCE [LARGE SCALE GENOMIC DNA]</scope>
    <source>
        <strain evidence="13 14">HB172195</strain>
    </source>
</reference>
<dbReference type="Pfam" id="PF01262">
    <property type="entry name" value="AlaDh_PNT_C"/>
    <property type="match status" value="1"/>
</dbReference>
<dbReference type="InterPro" id="IPR007886">
    <property type="entry name" value="AlaDH/PNT_N"/>
</dbReference>
<feature type="binding site" evidence="9">
    <location>
        <position position="203"/>
    </location>
    <ligand>
        <name>NAD(+)</name>
        <dbReference type="ChEBI" id="CHEBI:57540"/>
    </ligand>
</feature>
<evidence type="ECO:0000256" key="6">
    <source>
        <dbReference type="PIRNR" id="PIRNR000183"/>
    </source>
</evidence>
<evidence type="ECO:0000313" key="13">
    <source>
        <dbReference type="EMBL" id="TLS38615.1"/>
    </source>
</evidence>
<dbReference type="PIRSF" id="PIRSF000183">
    <property type="entry name" value="Alanine_dh"/>
    <property type="match status" value="1"/>
</dbReference>
<comment type="cofactor">
    <cofactor evidence="10">
        <name>Mg(2+)</name>
        <dbReference type="ChEBI" id="CHEBI:18420"/>
    </cofactor>
    <text evidence="10">Binds 1 Mg(2+) ion per subunit.</text>
</comment>
<dbReference type="EMBL" id="SWLG01000002">
    <property type="protein sequence ID" value="TLS38615.1"/>
    <property type="molecule type" value="Genomic_DNA"/>
</dbReference>
<evidence type="ECO:0000256" key="7">
    <source>
        <dbReference type="PIRSR" id="PIRSR000183-1"/>
    </source>
</evidence>
<protein>
    <recommendedName>
        <fullName evidence="3 6">Alanine dehydrogenase</fullName>
        <ecNumber evidence="3 6">1.4.1.1</ecNumber>
    </recommendedName>
</protein>
<dbReference type="PANTHER" id="PTHR42795">
    <property type="entry name" value="ALANINE DEHYDROGENASE"/>
    <property type="match status" value="1"/>
</dbReference>
<comment type="catalytic activity">
    <reaction evidence="6">
        <text>L-alanine + NAD(+) + H2O = pyruvate + NH4(+) + NADH + H(+)</text>
        <dbReference type="Rhea" id="RHEA:18405"/>
        <dbReference type="ChEBI" id="CHEBI:15361"/>
        <dbReference type="ChEBI" id="CHEBI:15377"/>
        <dbReference type="ChEBI" id="CHEBI:15378"/>
        <dbReference type="ChEBI" id="CHEBI:28938"/>
        <dbReference type="ChEBI" id="CHEBI:57540"/>
        <dbReference type="ChEBI" id="CHEBI:57945"/>
        <dbReference type="ChEBI" id="CHEBI:57972"/>
        <dbReference type="EC" id="1.4.1.1"/>
    </reaction>
</comment>
<dbReference type="Gene3D" id="3.40.50.720">
    <property type="entry name" value="NAD(P)-binding Rossmann-like Domain"/>
    <property type="match status" value="2"/>
</dbReference>
<keyword evidence="10" id="KW-0479">Metal-binding</keyword>
<dbReference type="OrthoDB" id="9804592at2"/>
<proteinExistence type="inferred from homology"/>
<evidence type="ECO:0000256" key="4">
    <source>
        <dbReference type="ARBA" id="ARBA00023002"/>
    </source>
</evidence>
<dbReference type="CDD" id="cd05305">
    <property type="entry name" value="L-AlaDH"/>
    <property type="match status" value="1"/>
</dbReference>
<feature type="domain" description="Alanine dehydrogenase/pyridine nucleotide transhydrogenase N-terminal" evidence="12">
    <location>
        <begin position="4"/>
        <end position="137"/>
    </location>
</feature>
<feature type="binding site" evidence="9">
    <location>
        <position position="134"/>
    </location>
    <ligand>
        <name>NAD(+)</name>
        <dbReference type="ChEBI" id="CHEBI:57540"/>
    </ligand>
</feature>
<dbReference type="PANTHER" id="PTHR42795:SF1">
    <property type="entry name" value="ALANINE DEHYDROGENASE"/>
    <property type="match status" value="1"/>
</dbReference>